<dbReference type="HAMAP" id="MF_02040">
    <property type="entry name" value="Mrp_NBP35"/>
    <property type="match status" value="1"/>
</dbReference>
<dbReference type="Gene3D" id="3.40.50.300">
    <property type="entry name" value="P-loop containing nucleotide triphosphate hydrolases"/>
    <property type="match status" value="1"/>
</dbReference>
<comment type="function">
    <text evidence="7">Binds and transfers iron-sulfur (Fe-S) clusters to target apoproteins. Can hydrolyze ATP.</text>
</comment>
<dbReference type="AlphaFoldDB" id="Q0EZF4"/>
<dbReference type="Gene3D" id="3.30.300.130">
    <property type="entry name" value="Fe-S cluster assembly (FSCA)"/>
    <property type="match status" value="1"/>
</dbReference>
<dbReference type="InterPro" id="IPR019591">
    <property type="entry name" value="Mrp/NBP35_ATP-bd"/>
</dbReference>
<protein>
    <recommendedName>
        <fullName evidence="7">Iron-sulfur cluster carrier protein</fullName>
    </recommendedName>
</protein>
<evidence type="ECO:0000313" key="10">
    <source>
        <dbReference type="Proteomes" id="UP000005297"/>
    </source>
</evidence>
<dbReference type="FunFam" id="3.30.300.130:FF:000008">
    <property type="entry name" value="Fe-S cluster assembly factor HCF101, chloroplastic"/>
    <property type="match status" value="1"/>
</dbReference>
<feature type="domain" description="MIP18 family-like" evidence="8">
    <location>
        <begin position="4"/>
        <end position="75"/>
    </location>
</feature>
<evidence type="ECO:0000256" key="6">
    <source>
        <dbReference type="ARBA" id="ARBA00024036"/>
    </source>
</evidence>
<dbReference type="GO" id="GO:0016887">
    <property type="term" value="F:ATP hydrolysis activity"/>
    <property type="evidence" value="ECO:0007669"/>
    <property type="project" value="UniProtKB-UniRule"/>
</dbReference>
<evidence type="ECO:0000256" key="4">
    <source>
        <dbReference type="ARBA" id="ARBA00023004"/>
    </source>
</evidence>
<keyword evidence="10" id="KW-1185">Reference proteome</keyword>
<evidence type="ECO:0000259" key="8">
    <source>
        <dbReference type="Pfam" id="PF01883"/>
    </source>
</evidence>
<keyword evidence="1 7" id="KW-0479">Metal-binding</keyword>
<dbReference type="PANTHER" id="PTHR42961:SF2">
    <property type="entry name" value="IRON-SULFUR PROTEIN NUBPL"/>
    <property type="match status" value="1"/>
</dbReference>
<dbReference type="GO" id="GO:0016226">
    <property type="term" value="P:iron-sulfur cluster assembly"/>
    <property type="evidence" value="ECO:0007669"/>
    <property type="project" value="InterPro"/>
</dbReference>
<evidence type="ECO:0000256" key="3">
    <source>
        <dbReference type="ARBA" id="ARBA00022840"/>
    </source>
</evidence>
<comment type="subunit">
    <text evidence="7">Homodimer.</text>
</comment>
<gene>
    <name evidence="9" type="ORF">SPV1_14239</name>
</gene>
<dbReference type="GO" id="GO:0005524">
    <property type="term" value="F:ATP binding"/>
    <property type="evidence" value="ECO:0007669"/>
    <property type="project" value="UniProtKB-UniRule"/>
</dbReference>
<evidence type="ECO:0000313" key="9">
    <source>
        <dbReference type="EMBL" id="EAU54750.1"/>
    </source>
</evidence>
<reference evidence="9 10" key="1">
    <citation type="submission" date="2006-09" db="EMBL/GenBank/DDBJ databases">
        <authorList>
            <person name="Emerson D."/>
            <person name="Ferriera S."/>
            <person name="Johnson J."/>
            <person name="Kravitz S."/>
            <person name="Halpern A."/>
            <person name="Remington K."/>
            <person name="Beeson K."/>
            <person name="Tran B."/>
            <person name="Rogers Y.-H."/>
            <person name="Friedman R."/>
            <person name="Venter J.C."/>
        </authorList>
    </citation>
    <scope>NUCLEOTIDE SEQUENCE [LARGE SCALE GENOMIC DNA]</scope>
    <source>
        <strain evidence="9 10">PV-1</strain>
    </source>
</reference>
<dbReference type="InterPro" id="IPR044304">
    <property type="entry name" value="NUBPL-like"/>
</dbReference>
<dbReference type="GO" id="GO:0046872">
    <property type="term" value="F:metal ion binding"/>
    <property type="evidence" value="ECO:0007669"/>
    <property type="project" value="UniProtKB-KW"/>
</dbReference>
<evidence type="ECO:0000256" key="5">
    <source>
        <dbReference type="ARBA" id="ARBA00023014"/>
    </source>
</evidence>
<evidence type="ECO:0000256" key="7">
    <source>
        <dbReference type="HAMAP-Rule" id="MF_02040"/>
    </source>
</evidence>
<evidence type="ECO:0000256" key="2">
    <source>
        <dbReference type="ARBA" id="ARBA00022741"/>
    </source>
</evidence>
<dbReference type="eggNOG" id="COG0489">
    <property type="taxonomic scope" value="Bacteria"/>
</dbReference>
<keyword evidence="5 7" id="KW-0411">Iron-sulfur</keyword>
<dbReference type="NCBIfam" id="NF008669">
    <property type="entry name" value="PRK11670.1"/>
    <property type="match status" value="1"/>
</dbReference>
<dbReference type="GO" id="GO:0051539">
    <property type="term" value="F:4 iron, 4 sulfur cluster binding"/>
    <property type="evidence" value="ECO:0007669"/>
    <property type="project" value="TreeGrafter"/>
</dbReference>
<dbReference type="InterPro" id="IPR033756">
    <property type="entry name" value="YlxH/NBP35"/>
</dbReference>
<keyword evidence="2 7" id="KW-0547">Nucleotide-binding</keyword>
<name>Q0EZF4_9PROT</name>
<dbReference type="Pfam" id="PF10609">
    <property type="entry name" value="ParA"/>
    <property type="match status" value="1"/>
</dbReference>
<dbReference type="STRING" id="314344.AL013_11630"/>
<dbReference type="InterPro" id="IPR002744">
    <property type="entry name" value="MIP18-like"/>
</dbReference>
<feature type="binding site" evidence="7">
    <location>
        <begin position="103"/>
        <end position="110"/>
    </location>
    <ligand>
        <name>ATP</name>
        <dbReference type="ChEBI" id="CHEBI:30616"/>
    </ligand>
</feature>
<proteinExistence type="inferred from homology"/>
<dbReference type="FunFam" id="3.40.50.300:FF:000418">
    <property type="entry name" value="Iron-sulfur cluster carrier protein"/>
    <property type="match status" value="1"/>
</dbReference>
<dbReference type="EMBL" id="AATS01000006">
    <property type="protein sequence ID" value="EAU54750.1"/>
    <property type="molecule type" value="Genomic_DNA"/>
</dbReference>
<evidence type="ECO:0000256" key="1">
    <source>
        <dbReference type="ARBA" id="ARBA00022723"/>
    </source>
</evidence>
<comment type="caution">
    <text evidence="9">The sequence shown here is derived from an EMBL/GenBank/DDBJ whole genome shotgun (WGS) entry which is preliminary data.</text>
</comment>
<keyword evidence="7" id="KW-0378">Hydrolase</keyword>
<dbReference type="PANTHER" id="PTHR42961">
    <property type="entry name" value="IRON-SULFUR PROTEIN NUBPL"/>
    <property type="match status" value="1"/>
</dbReference>
<organism evidence="9 10">
    <name type="scientific">Mariprofundus ferrooxydans PV-1</name>
    <dbReference type="NCBI Taxonomy" id="314345"/>
    <lineage>
        <taxon>Bacteria</taxon>
        <taxon>Pseudomonadati</taxon>
        <taxon>Pseudomonadota</taxon>
        <taxon>Candidatius Mariprofundia</taxon>
        <taxon>Mariprofundales</taxon>
        <taxon>Mariprofundaceae</taxon>
        <taxon>Mariprofundus</taxon>
    </lineage>
</organism>
<dbReference type="Proteomes" id="UP000005297">
    <property type="component" value="Unassembled WGS sequence"/>
</dbReference>
<sequence>MTTEAAVLKALSQIIDPDFGKDIVSLGFVKDVKIDGSSVSFTIELTTPACPVKEEFRRQADEAVMALTGIERVHVNMTSRVTAGISDKLAIPGIANIIAIASGKGGVGKSTTSVNLAVAMAQTGARVGLLDADIYGPSVPRMMGLSGFRPEVDVEGKTIYPLENYGVKTMSIGYLVEENKAMIWRGPMVAGALGQLLGDVAWGELDYLFVDMPPGTGDAQLTLTQKVPVTGAVMVTTPQDIALLDCRKGIDMFNEVHVPTLGIVENMSQFICPHCGESSPIFAEGGADRLAQEYKTGVLAHIPLDMRIRELSDSGTPVVAALPDSEQAVAYRQLAGEIARKISIINRRKIDIPVTVQG</sequence>
<comment type="similarity">
    <text evidence="6 7">Belongs to the Mrp/NBP35 ATP-binding proteins family.</text>
</comment>
<dbReference type="InParanoid" id="Q0EZF4"/>
<dbReference type="RefSeq" id="WP_009850360.1">
    <property type="nucleotide sequence ID" value="NZ_DS022294.1"/>
</dbReference>
<dbReference type="GO" id="GO:0140663">
    <property type="term" value="F:ATP-dependent FeS chaperone activity"/>
    <property type="evidence" value="ECO:0007669"/>
    <property type="project" value="InterPro"/>
</dbReference>
<dbReference type="SUPFAM" id="SSF117916">
    <property type="entry name" value="Fe-S cluster assembly (FSCA) domain-like"/>
    <property type="match status" value="1"/>
</dbReference>
<dbReference type="SUPFAM" id="SSF52540">
    <property type="entry name" value="P-loop containing nucleoside triphosphate hydrolases"/>
    <property type="match status" value="1"/>
</dbReference>
<keyword evidence="3 7" id="KW-0067">ATP-binding</keyword>
<dbReference type="InterPro" id="IPR034904">
    <property type="entry name" value="FSCA_dom_sf"/>
</dbReference>
<accession>Q0EZF4</accession>
<dbReference type="OrthoDB" id="5290492at2"/>
<dbReference type="InterPro" id="IPR027417">
    <property type="entry name" value="P-loop_NTPase"/>
</dbReference>
<dbReference type="CDD" id="cd02037">
    <property type="entry name" value="Mrp_NBP35"/>
    <property type="match status" value="1"/>
</dbReference>
<dbReference type="FunCoup" id="Q0EZF4">
    <property type="interactions" value="469"/>
</dbReference>
<dbReference type="Pfam" id="PF01883">
    <property type="entry name" value="FeS_assembly_P"/>
    <property type="match status" value="1"/>
</dbReference>
<dbReference type="HOGENOM" id="CLU_024839_0_0_0"/>
<keyword evidence="4 7" id="KW-0408">Iron</keyword>